<dbReference type="InterPro" id="IPR016181">
    <property type="entry name" value="Acyl_CoA_acyltransferase"/>
</dbReference>
<dbReference type="InterPro" id="IPR050832">
    <property type="entry name" value="Bact_Acetyltransf"/>
</dbReference>
<dbReference type="InterPro" id="IPR000182">
    <property type="entry name" value="GNAT_dom"/>
</dbReference>
<dbReference type="PANTHER" id="PTHR43877:SF2">
    <property type="entry name" value="AMINOALKYLPHOSPHONATE N-ACETYLTRANSFERASE-RELATED"/>
    <property type="match status" value="1"/>
</dbReference>
<dbReference type="Gene3D" id="3.40.630.30">
    <property type="match status" value="1"/>
</dbReference>
<keyword evidence="1 4" id="KW-0808">Transferase</keyword>
<reference evidence="4 5" key="1">
    <citation type="submission" date="2018-11" db="EMBL/GenBank/DDBJ databases">
        <authorList>
            <person name="Criscuolo A."/>
        </authorList>
    </citation>
    <scope>NUCLEOTIDE SEQUENCE [LARGE SCALE GENOMIC DNA]</scope>
    <source>
        <strain evidence="4">AT11b</strain>
    </source>
</reference>
<dbReference type="AlphaFoldDB" id="A0A3P5WKQ9"/>
<dbReference type="Proteomes" id="UP000280861">
    <property type="component" value="Unassembled WGS sequence"/>
</dbReference>
<evidence type="ECO:0000313" key="5">
    <source>
        <dbReference type="Proteomes" id="UP000280861"/>
    </source>
</evidence>
<keyword evidence="2" id="KW-0012">Acyltransferase</keyword>
<evidence type="ECO:0000313" key="4">
    <source>
        <dbReference type="EMBL" id="VDC21422.1"/>
    </source>
</evidence>
<protein>
    <submittedName>
        <fullName evidence="4">Aminoalkylphosphonic acid N-acetyltransferase</fullName>
    </submittedName>
</protein>
<dbReference type="Pfam" id="PF00583">
    <property type="entry name" value="Acetyltransf_1"/>
    <property type="match status" value="1"/>
</dbReference>
<dbReference type="SUPFAM" id="SSF55729">
    <property type="entry name" value="Acyl-CoA N-acyltransferases (Nat)"/>
    <property type="match status" value="1"/>
</dbReference>
<accession>A0A3P5WKQ9</accession>
<evidence type="ECO:0000259" key="3">
    <source>
        <dbReference type="PROSITE" id="PS51186"/>
    </source>
</evidence>
<keyword evidence="5" id="KW-1185">Reference proteome</keyword>
<dbReference type="RefSeq" id="WP_238989010.1">
    <property type="nucleotide sequence ID" value="NZ_CBCRYA010000008.1"/>
</dbReference>
<evidence type="ECO:0000256" key="1">
    <source>
        <dbReference type="ARBA" id="ARBA00022679"/>
    </source>
</evidence>
<dbReference type="GO" id="GO:0016747">
    <property type="term" value="F:acyltransferase activity, transferring groups other than amino-acyl groups"/>
    <property type="evidence" value="ECO:0007669"/>
    <property type="project" value="InterPro"/>
</dbReference>
<gene>
    <name evidence="4" type="ORF">PSET11_00784</name>
</gene>
<organism evidence="4 5">
    <name type="scientific">Arthrobacter ulcerisalmonis</name>
    <dbReference type="NCBI Taxonomy" id="2483813"/>
    <lineage>
        <taxon>Bacteria</taxon>
        <taxon>Bacillati</taxon>
        <taxon>Actinomycetota</taxon>
        <taxon>Actinomycetes</taxon>
        <taxon>Micrococcales</taxon>
        <taxon>Micrococcaceae</taxon>
        <taxon>Arthrobacter</taxon>
    </lineage>
</organism>
<dbReference type="PROSITE" id="PS51186">
    <property type="entry name" value="GNAT"/>
    <property type="match status" value="1"/>
</dbReference>
<feature type="domain" description="N-acetyltransferase" evidence="3">
    <location>
        <begin position="18"/>
        <end position="169"/>
    </location>
</feature>
<dbReference type="PANTHER" id="PTHR43877">
    <property type="entry name" value="AMINOALKYLPHOSPHONATE N-ACETYLTRANSFERASE-RELATED-RELATED"/>
    <property type="match status" value="1"/>
</dbReference>
<proteinExistence type="predicted"/>
<sequence length="169" mass="18108">MDATAQNLMSTETPAGTFVLRTAEVRDVPAILGLLAEDSLAAGREDTAQLEPYLAAFAAIDADPAHLLVVGEICQPEGSPQVVATFQLSMLPGLSRRGSWRAQIEAVRVAGSMRGNGLGRLMIEWALAESRRRGAAMVQLTTDKSRTAAHRFYARLGFAASHEGMKLTL</sequence>
<name>A0A3P5WKQ9_9MICC</name>
<evidence type="ECO:0000256" key="2">
    <source>
        <dbReference type="ARBA" id="ARBA00023315"/>
    </source>
</evidence>
<dbReference type="EMBL" id="UXAU01000013">
    <property type="protein sequence ID" value="VDC21422.1"/>
    <property type="molecule type" value="Genomic_DNA"/>
</dbReference>